<dbReference type="RefSeq" id="WP_344616790.1">
    <property type="nucleotide sequence ID" value="NZ_BAAARV010000067.1"/>
</dbReference>
<keyword evidence="4" id="KW-1185">Reference proteome</keyword>
<feature type="transmembrane region" description="Helical" evidence="1">
    <location>
        <begin position="52"/>
        <end position="68"/>
    </location>
</feature>
<feature type="domain" description="Low molecular weight protein antigen 6 PH" evidence="2">
    <location>
        <begin position="75"/>
        <end position="150"/>
    </location>
</feature>
<accession>A0ABP5U6J2</accession>
<name>A0ABP5U6J2_9ACTN</name>
<dbReference type="Pfam" id="PF10756">
    <property type="entry name" value="bPH_6"/>
    <property type="match status" value="1"/>
</dbReference>
<evidence type="ECO:0000259" key="2">
    <source>
        <dbReference type="Pfam" id="PF10756"/>
    </source>
</evidence>
<dbReference type="EMBL" id="BAAARV010000067">
    <property type="protein sequence ID" value="GAA2369053.1"/>
    <property type="molecule type" value="Genomic_DNA"/>
</dbReference>
<evidence type="ECO:0000313" key="3">
    <source>
        <dbReference type="EMBL" id="GAA2369053.1"/>
    </source>
</evidence>
<keyword evidence="1" id="KW-1133">Transmembrane helix</keyword>
<sequence length="156" mass="16470">MRSGAFSEHEQPAPAAPSDGRWRVSPGFMALKCAMTVVLAIAAVFFAEDTAALSAAIVATAVAGGYALRDVLAPVRLAADAHGLTVVAGYAGHRRVEWSQVERVRVESRSRGGLRGELLEIDTGDTLHLLSTYDLNARPADVAEELDRIRTIGGSG</sequence>
<proteinExistence type="predicted"/>
<dbReference type="InterPro" id="IPR019692">
    <property type="entry name" value="CFP-6_PH"/>
</dbReference>
<evidence type="ECO:0000256" key="1">
    <source>
        <dbReference type="SAM" id="Phobius"/>
    </source>
</evidence>
<keyword evidence="1" id="KW-0812">Transmembrane</keyword>
<reference evidence="4" key="1">
    <citation type="journal article" date="2019" name="Int. J. Syst. Evol. Microbiol.">
        <title>The Global Catalogue of Microorganisms (GCM) 10K type strain sequencing project: providing services to taxonomists for standard genome sequencing and annotation.</title>
        <authorList>
            <consortium name="The Broad Institute Genomics Platform"/>
            <consortium name="The Broad Institute Genome Sequencing Center for Infectious Disease"/>
            <person name="Wu L."/>
            <person name="Ma J."/>
        </authorList>
    </citation>
    <scope>NUCLEOTIDE SEQUENCE [LARGE SCALE GENOMIC DNA]</scope>
    <source>
        <strain evidence="4">JCM 3272</strain>
    </source>
</reference>
<comment type="caution">
    <text evidence="3">The sequence shown here is derived from an EMBL/GenBank/DDBJ whole genome shotgun (WGS) entry which is preliminary data.</text>
</comment>
<gene>
    <name evidence="3" type="ORF">GCM10010170_069300</name>
</gene>
<evidence type="ECO:0000313" key="4">
    <source>
        <dbReference type="Proteomes" id="UP001501444"/>
    </source>
</evidence>
<protein>
    <recommendedName>
        <fullName evidence="2">Low molecular weight protein antigen 6 PH domain-containing protein</fullName>
    </recommendedName>
</protein>
<dbReference type="Proteomes" id="UP001501444">
    <property type="component" value="Unassembled WGS sequence"/>
</dbReference>
<organism evidence="3 4">
    <name type="scientific">Dactylosporangium salmoneum</name>
    <dbReference type="NCBI Taxonomy" id="53361"/>
    <lineage>
        <taxon>Bacteria</taxon>
        <taxon>Bacillati</taxon>
        <taxon>Actinomycetota</taxon>
        <taxon>Actinomycetes</taxon>
        <taxon>Micromonosporales</taxon>
        <taxon>Micromonosporaceae</taxon>
        <taxon>Dactylosporangium</taxon>
    </lineage>
</organism>
<keyword evidence="1" id="KW-0472">Membrane</keyword>
<feature type="transmembrane region" description="Helical" evidence="1">
    <location>
        <begin position="28"/>
        <end position="46"/>
    </location>
</feature>